<gene>
    <name evidence="1" type="ORF">AZE42_14019</name>
</gene>
<dbReference type="EMBL" id="LVVM01006373">
    <property type="protein sequence ID" value="OJA08217.1"/>
    <property type="molecule type" value="Genomic_DNA"/>
</dbReference>
<reference evidence="1 2" key="1">
    <citation type="submission" date="2016-03" db="EMBL/GenBank/DDBJ databases">
        <title>Comparative genomics of the ectomycorrhizal sister species Rhizopogon vinicolor and Rhizopogon vesiculosus (Basidiomycota: Boletales) reveals a divergence of the mating type B locus.</title>
        <authorList>
            <person name="Mujic A.B."/>
            <person name="Kuo A."/>
            <person name="Tritt A."/>
            <person name="Lipzen A."/>
            <person name="Chen C."/>
            <person name="Johnson J."/>
            <person name="Sharma A."/>
            <person name="Barry K."/>
            <person name="Grigoriev I.V."/>
            <person name="Spatafora J.W."/>
        </authorList>
    </citation>
    <scope>NUCLEOTIDE SEQUENCE [LARGE SCALE GENOMIC DNA]</scope>
    <source>
        <strain evidence="1 2">AM-OR11-056</strain>
    </source>
</reference>
<protein>
    <submittedName>
        <fullName evidence="1">Uncharacterized protein</fullName>
    </submittedName>
</protein>
<sequence length="21" mass="2625">MPPFEKATEMIRSLYISLRRW</sequence>
<accession>A0A1J8Q3A9</accession>
<comment type="caution">
    <text evidence="1">The sequence shown here is derived from an EMBL/GenBank/DDBJ whole genome shotgun (WGS) entry which is preliminary data.</text>
</comment>
<evidence type="ECO:0000313" key="2">
    <source>
        <dbReference type="Proteomes" id="UP000183567"/>
    </source>
</evidence>
<dbReference type="AlphaFoldDB" id="A0A1J8Q3A9"/>
<proteinExistence type="predicted"/>
<keyword evidence="2" id="KW-1185">Reference proteome</keyword>
<organism evidence="1 2">
    <name type="scientific">Rhizopogon vesiculosus</name>
    <dbReference type="NCBI Taxonomy" id="180088"/>
    <lineage>
        <taxon>Eukaryota</taxon>
        <taxon>Fungi</taxon>
        <taxon>Dikarya</taxon>
        <taxon>Basidiomycota</taxon>
        <taxon>Agaricomycotina</taxon>
        <taxon>Agaricomycetes</taxon>
        <taxon>Agaricomycetidae</taxon>
        <taxon>Boletales</taxon>
        <taxon>Suillineae</taxon>
        <taxon>Rhizopogonaceae</taxon>
        <taxon>Rhizopogon</taxon>
    </lineage>
</organism>
<feature type="non-terminal residue" evidence="1">
    <location>
        <position position="21"/>
    </location>
</feature>
<name>A0A1J8Q3A9_9AGAM</name>
<dbReference type="Proteomes" id="UP000183567">
    <property type="component" value="Unassembled WGS sequence"/>
</dbReference>
<evidence type="ECO:0000313" key="1">
    <source>
        <dbReference type="EMBL" id="OJA08217.1"/>
    </source>
</evidence>